<keyword evidence="5 10" id="KW-0997">Cell inner membrane</keyword>
<feature type="transmembrane region" description="Helical" evidence="10">
    <location>
        <begin position="81"/>
        <end position="101"/>
    </location>
</feature>
<sequence length="403" mass="43270">MKSRVLGSVLIVAGITIGAGMLAMPLASAGIGFIPTLFMMFALWALMCYSALMLVEVHLSAPDIPALSVLAERYLGKPGRWLISFSMLFLMYALTAAYVTGGGGQLMHNLERWFGLQLTPVQGALLFTLLLGGAVCISTRLVDSFNRILFSIKLVALALVLLLLIPHVEGQNLTAMPVQNLLLLSALPVFFTSFGFHICTTTLVRYLDGDAAKLRFVFITGSAIPLVIYILWQLATHGAISQEAFTHILEVNPTLSGLMQTVDSVVQNRSVDMAVRIFADMALATSFLGVSLALFDFLADATRRNNRPSGRMQTGLLTFIPPVLFALFYPQGFIMALGYAAIPLAILALLLPAAMVWKARRAGNSTYRVMGGTAGLILVATLGVFVIVVQLATASGWLPAVAG</sequence>
<gene>
    <name evidence="11" type="primary">tyrP</name>
    <name evidence="11" type="ORF">J2R62_01730</name>
</gene>
<evidence type="ECO:0000256" key="7">
    <source>
        <dbReference type="ARBA" id="ARBA00022970"/>
    </source>
</evidence>
<feature type="transmembrane region" description="Helical" evidence="10">
    <location>
        <begin position="311"/>
        <end position="330"/>
    </location>
</feature>
<feature type="transmembrane region" description="Helical" evidence="10">
    <location>
        <begin position="39"/>
        <end position="61"/>
    </location>
</feature>
<comment type="function">
    <text evidence="10">Involved in transporting aromatic amino acids across the cytoplasmic membrane.</text>
</comment>
<keyword evidence="9 10" id="KW-0472">Membrane</keyword>
<dbReference type="Proteomes" id="UP000664658">
    <property type="component" value="Unassembled WGS sequence"/>
</dbReference>
<evidence type="ECO:0000256" key="8">
    <source>
        <dbReference type="ARBA" id="ARBA00022989"/>
    </source>
</evidence>
<dbReference type="GO" id="GO:0003333">
    <property type="term" value="P:amino acid transmembrane transport"/>
    <property type="evidence" value="ECO:0007669"/>
    <property type="project" value="InterPro"/>
</dbReference>
<dbReference type="KEGG" id="pshi:SAMEA2665130_1998"/>
<comment type="similarity">
    <text evidence="2 10">Belongs to the amino acid/polyamine transporter 2 family. Mtr/TnaB/TyrP permease subfamily.</text>
</comment>
<dbReference type="PRINTS" id="PR00166">
    <property type="entry name" value="AROAAPRMEASE"/>
</dbReference>
<dbReference type="GeneID" id="69703779"/>
<dbReference type="InterPro" id="IPR013059">
    <property type="entry name" value="Trp_tyr_transpt"/>
</dbReference>
<dbReference type="GO" id="GO:0015173">
    <property type="term" value="F:aromatic amino acid transmembrane transporter activity"/>
    <property type="evidence" value="ECO:0007669"/>
    <property type="project" value="UniProtKB-UniRule"/>
</dbReference>
<dbReference type="Pfam" id="PF03222">
    <property type="entry name" value="Trp_Tyr_perm"/>
    <property type="match status" value="1"/>
</dbReference>
<feature type="transmembrane region" description="Helical" evidence="10">
    <location>
        <begin position="148"/>
        <end position="168"/>
    </location>
</feature>
<feature type="transmembrane region" description="Helical" evidence="10">
    <location>
        <begin position="369"/>
        <end position="392"/>
    </location>
</feature>
<dbReference type="Gene3D" id="1.20.1740.10">
    <property type="entry name" value="Amino acid/polyamine transporter I"/>
    <property type="match status" value="1"/>
</dbReference>
<dbReference type="InterPro" id="IPR018227">
    <property type="entry name" value="Amino_acid_transport_2"/>
</dbReference>
<dbReference type="InterPro" id="IPR013061">
    <property type="entry name" value="Trp/try_permease_CS"/>
</dbReference>
<keyword evidence="4 10" id="KW-1003">Cell membrane</keyword>
<feature type="transmembrane region" description="Helical" evidence="10">
    <location>
        <begin position="336"/>
        <end position="357"/>
    </location>
</feature>
<comment type="caution">
    <text evidence="10">Lacks conserved residue(s) required for the propagation of feature annotation.</text>
</comment>
<dbReference type="AlphaFoldDB" id="A0A8I1W3R5"/>
<comment type="caution">
    <text evidence="11">The sequence shown here is derived from an EMBL/GenBank/DDBJ whole genome shotgun (WGS) entry which is preliminary data.</text>
</comment>
<keyword evidence="3 10" id="KW-0813">Transport</keyword>
<comment type="subcellular location">
    <subcellularLocation>
        <location evidence="1 10">Cell inner membrane</location>
        <topology evidence="1 10">Multi-pass membrane protein</topology>
    </subcellularLocation>
</comment>
<organism evidence="11 12">
    <name type="scientific">Plesiomonas shigelloides</name>
    <name type="common">Aeromonas shigelloides</name>
    <dbReference type="NCBI Taxonomy" id="703"/>
    <lineage>
        <taxon>Bacteria</taxon>
        <taxon>Pseudomonadati</taxon>
        <taxon>Pseudomonadota</taxon>
        <taxon>Gammaproteobacteria</taxon>
        <taxon>Enterobacterales</taxon>
        <taxon>Enterobacteriaceae</taxon>
        <taxon>Plesiomonas</taxon>
    </lineage>
</organism>
<evidence type="ECO:0000256" key="1">
    <source>
        <dbReference type="ARBA" id="ARBA00004429"/>
    </source>
</evidence>
<keyword evidence="7 10" id="KW-0029">Amino-acid transport</keyword>
<evidence type="ECO:0000256" key="6">
    <source>
        <dbReference type="ARBA" id="ARBA00022692"/>
    </source>
</evidence>
<dbReference type="PROSITE" id="PS00594">
    <property type="entry name" value="AROMATIC_AA_PERMEASE_1"/>
    <property type="match status" value="1"/>
</dbReference>
<reference evidence="11" key="1">
    <citation type="submission" date="2021-03" db="EMBL/GenBank/DDBJ databases">
        <title>Plesiomonas shigelloides zfcc0051, isolated from zebrafish feces.</title>
        <authorList>
            <person name="Vanderhoek Z."/>
            <person name="Gaulke C."/>
        </authorList>
    </citation>
    <scope>NUCLEOTIDE SEQUENCE</scope>
    <source>
        <strain evidence="11">Zfcc0051</strain>
    </source>
</reference>
<evidence type="ECO:0000256" key="3">
    <source>
        <dbReference type="ARBA" id="ARBA00022448"/>
    </source>
</evidence>
<feature type="transmembrane region" description="Helical" evidence="10">
    <location>
        <begin position="121"/>
        <end position="141"/>
    </location>
</feature>
<evidence type="ECO:0000256" key="9">
    <source>
        <dbReference type="ARBA" id="ARBA00023136"/>
    </source>
</evidence>
<dbReference type="PANTHER" id="PTHR46997">
    <property type="entry name" value="LOW AFFINITY TRYPTOPHAN PERMEASE-RELATED"/>
    <property type="match status" value="1"/>
</dbReference>
<dbReference type="RefSeq" id="WP_039045657.1">
    <property type="nucleotide sequence ID" value="NZ_CP050969.1"/>
</dbReference>
<name>A0A8I1W3R5_PLESH</name>
<proteinExistence type="inferred from homology"/>
<evidence type="ECO:0000256" key="5">
    <source>
        <dbReference type="ARBA" id="ARBA00022519"/>
    </source>
</evidence>
<evidence type="ECO:0000313" key="12">
    <source>
        <dbReference type="Proteomes" id="UP000664658"/>
    </source>
</evidence>
<feature type="transmembrane region" description="Helical" evidence="10">
    <location>
        <begin position="180"/>
        <end position="204"/>
    </location>
</feature>
<protein>
    <recommendedName>
        <fullName evidence="10">Aromatic amino acid permease</fullName>
    </recommendedName>
</protein>
<dbReference type="GO" id="GO:0005886">
    <property type="term" value="C:plasma membrane"/>
    <property type="evidence" value="ECO:0007669"/>
    <property type="project" value="UniProtKB-SubCell"/>
</dbReference>
<evidence type="ECO:0000313" key="11">
    <source>
        <dbReference type="EMBL" id="MBO1106953.1"/>
    </source>
</evidence>
<feature type="transmembrane region" description="Helical" evidence="10">
    <location>
        <begin position="277"/>
        <end position="299"/>
    </location>
</feature>
<accession>A0A8I1W3R5</accession>
<keyword evidence="6 10" id="KW-0812">Transmembrane</keyword>
<dbReference type="PANTHER" id="PTHR46997:SF2">
    <property type="entry name" value="TYROSINE-SPECIFIC TRANSPORT SYSTEM"/>
    <property type="match status" value="1"/>
</dbReference>
<dbReference type="EMBL" id="JAFNAA010000002">
    <property type="protein sequence ID" value="MBO1106953.1"/>
    <property type="molecule type" value="Genomic_DNA"/>
</dbReference>
<dbReference type="NCBIfam" id="TIGR00837">
    <property type="entry name" value="araaP"/>
    <property type="match status" value="1"/>
</dbReference>
<evidence type="ECO:0000256" key="2">
    <source>
        <dbReference type="ARBA" id="ARBA00005452"/>
    </source>
</evidence>
<dbReference type="NCBIfam" id="NF011711">
    <property type="entry name" value="PRK15132.1"/>
    <property type="match status" value="1"/>
</dbReference>
<evidence type="ECO:0000256" key="4">
    <source>
        <dbReference type="ARBA" id="ARBA00022475"/>
    </source>
</evidence>
<evidence type="ECO:0000256" key="10">
    <source>
        <dbReference type="RuleBase" id="RU367149"/>
    </source>
</evidence>
<keyword evidence="8 10" id="KW-1133">Transmembrane helix</keyword>
<feature type="transmembrane region" description="Helical" evidence="10">
    <location>
        <begin position="216"/>
        <end position="235"/>
    </location>
</feature>